<dbReference type="EMBL" id="CM047581">
    <property type="protein sequence ID" value="KAI9916938.1"/>
    <property type="molecule type" value="Genomic_DNA"/>
</dbReference>
<comment type="caution">
    <text evidence="1">The sequence shown here is derived from an EMBL/GenBank/DDBJ whole genome shotgun (WGS) entry which is preliminary data.</text>
</comment>
<evidence type="ECO:0000313" key="2">
    <source>
        <dbReference type="Proteomes" id="UP001163321"/>
    </source>
</evidence>
<dbReference type="Proteomes" id="UP001163321">
    <property type="component" value="Chromosome 2"/>
</dbReference>
<keyword evidence="2" id="KW-1185">Reference proteome</keyword>
<accession>A0ACC0WG79</accession>
<sequence>MDNKKRENWAIRNYQNDKSQRGKLKLTPSMKRINSTFKVDVLSNYEPTSDKFLTRPIPKSSKFVDTNKDNQLQIVQRLLK</sequence>
<gene>
    <name evidence="1" type="ORF">PsorP6_017153</name>
</gene>
<protein>
    <submittedName>
        <fullName evidence="1">Uncharacterized protein</fullName>
    </submittedName>
</protein>
<reference evidence="1 2" key="1">
    <citation type="journal article" date="2022" name="bioRxiv">
        <title>The genome of the oomycete Peronosclerospora sorghi, a cosmopolitan pathogen of maize and sorghum, is inflated with dispersed pseudogenes.</title>
        <authorList>
            <person name="Fletcher K."/>
            <person name="Martin F."/>
            <person name="Isakeit T."/>
            <person name="Cavanaugh K."/>
            <person name="Magill C."/>
            <person name="Michelmore R."/>
        </authorList>
    </citation>
    <scope>NUCLEOTIDE SEQUENCE [LARGE SCALE GENOMIC DNA]</scope>
    <source>
        <strain evidence="1">P6</strain>
    </source>
</reference>
<evidence type="ECO:0000313" key="1">
    <source>
        <dbReference type="EMBL" id="KAI9916938.1"/>
    </source>
</evidence>
<proteinExistence type="predicted"/>
<name>A0ACC0WG79_9STRA</name>
<organism evidence="1 2">
    <name type="scientific">Peronosclerospora sorghi</name>
    <dbReference type="NCBI Taxonomy" id="230839"/>
    <lineage>
        <taxon>Eukaryota</taxon>
        <taxon>Sar</taxon>
        <taxon>Stramenopiles</taxon>
        <taxon>Oomycota</taxon>
        <taxon>Peronosporomycetes</taxon>
        <taxon>Peronosporales</taxon>
        <taxon>Peronosporaceae</taxon>
        <taxon>Peronosclerospora</taxon>
    </lineage>
</organism>